<dbReference type="InterPro" id="IPR011009">
    <property type="entry name" value="Kinase-like_dom_sf"/>
</dbReference>
<keyword evidence="6" id="KW-0067">ATP-binding</keyword>
<evidence type="ECO:0000256" key="3">
    <source>
        <dbReference type="ARBA" id="ARBA00022679"/>
    </source>
</evidence>
<dbReference type="GO" id="GO:0005524">
    <property type="term" value="F:ATP binding"/>
    <property type="evidence" value="ECO:0007669"/>
    <property type="project" value="UniProtKB-KW"/>
</dbReference>
<evidence type="ECO:0000259" key="7">
    <source>
        <dbReference type="PROSITE" id="PS50011"/>
    </source>
</evidence>
<reference evidence="8" key="2">
    <citation type="submission" date="2023-03" db="EMBL/GenBank/DDBJ databases">
        <authorList>
            <person name="Inwood S.N."/>
            <person name="Skelly J.G."/>
            <person name="Guhlin J."/>
            <person name="Harrop T.W.R."/>
            <person name="Goldson S.G."/>
            <person name="Dearden P.K."/>
        </authorList>
    </citation>
    <scope>NUCLEOTIDE SEQUENCE</scope>
    <source>
        <strain evidence="8">Irish</strain>
        <tissue evidence="8">Whole body</tissue>
    </source>
</reference>
<dbReference type="PANTHER" id="PTHR24349">
    <property type="entry name" value="SERINE/THREONINE-PROTEIN KINASE"/>
    <property type="match status" value="1"/>
</dbReference>
<feature type="domain" description="Protein kinase" evidence="7">
    <location>
        <begin position="20"/>
        <end position="254"/>
    </location>
</feature>
<accession>A0AA39FYI7</accession>
<dbReference type="Gene3D" id="1.10.510.10">
    <property type="entry name" value="Transferase(Phosphotransferase) domain 1"/>
    <property type="match status" value="1"/>
</dbReference>
<evidence type="ECO:0000256" key="2">
    <source>
        <dbReference type="ARBA" id="ARBA00022527"/>
    </source>
</evidence>
<dbReference type="Gene3D" id="3.30.200.20">
    <property type="entry name" value="Phosphorylase Kinase, domain 1"/>
    <property type="match status" value="1"/>
</dbReference>
<evidence type="ECO:0000313" key="9">
    <source>
        <dbReference type="Proteomes" id="UP001168990"/>
    </source>
</evidence>
<dbReference type="EMBL" id="JAQQBS010000001">
    <property type="protein sequence ID" value="KAK0178217.1"/>
    <property type="molecule type" value="Genomic_DNA"/>
</dbReference>
<evidence type="ECO:0000256" key="5">
    <source>
        <dbReference type="ARBA" id="ARBA00022777"/>
    </source>
</evidence>
<dbReference type="PROSITE" id="PS50011">
    <property type="entry name" value="PROTEIN_KINASE_DOM"/>
    <property type="match status" value="1"/>
</dbReference>
<name>A0AA39FYI7_9HYME</name>
<dbReference type="Pfam" id="PF00069">
    <property type="entry name" value="Pkinase"/>
    <property type="match status" value="1"/>
</dbReference>
<protein>
    <recommendedName>
        <fullName evidence="7">Protein kinase domain-containing protein</fullName>
    </recommendedName>
</protein>
<evidence type="ECO:0000256" key="4">
    <source>
        <dbReference type="ARBA" id="ARBA00022741"/>
    </source>
</evidence>
<proteinExistence type="inferred from homology"/>
<comment type="similarity">
    <text evidence="1">Belongs to the protein kinase superfamily. CAMK Ser/Thr protein kinase family.</text>
</comment>
<keyword evidence="9" id="KW-1185">Reference proteome</keyword>
<dbReference type="Proteomes" id="UP001168990">
    <property type="component" value="Unassembled WGS sequence"/>
</dbReference>
<reference evidence="8" key="1">
    <citation type="journal article" date="2023" name="bioRxiv">
        <title>Scaffold-level genome assemblies of two parasitoid biocontrol wasps reveal the parthenogenesis mechanism and an associated novel virus.</title>
        <authorList>
            <person name="Inwood S."/>
            <person name="Skelly J."/>
            <person name="Guhlin J."/>
            <person name="Harrop T."/>
            <person name="Goldson S."/>
            <person name="Dearden P."/>
        </authorList>
    </citation>
    <scope>NUCLEOTIDE SEQUENCE</scope>
    <source>
        <strain evidence="8">Irish</strain>
        <tissue evidence="8">Whole body</tissue>
    </source>
</reference>
<dbReference type="AlphaFoldDB" id="A0AA39FYI7"/>
<keyword evidence="5" id="KW-0418">Kinase</keyword>
<comment type="caution">
    <text evidence="8">The sequence shown here is derived from an EMBL/GenBank/DDBJ whole genome shotgun (WGS) entry which is preliminary data.</text>
</comment>
<evidence type="ECO:0000313" key="8">
    <source>
        <dbReference type="EMBL" id="KAK0178217.1"/>
    </source>
</evidence>
<dbReference type="SUPFAM" id="SSF56112">
    <property type="entry name" value="Protein kinase-like (PK-like)"/>
    <property type="match status" value="1"/>
</dbReference>
<evidence type="ECO:0000256" key="6">
    <source>
        <dbReference type="ARBA" id="ARBA00022840"/>
    </source>
</evidence>
<dbReference type="InterPro" id="IPR050205">
    <property type="entry name" value="CDPK_Ser/Thr_kinases"/>
</dbReference>
<evidence type="ECO:0000256" key="1">
    <source>
        <dbReference type="ARBA" id="ARBA00006692"/>
    </source>
</evidence>
<dbReference type="GO" id="GO:0004674">
    <property type="term" value="F:protein serine/threonine kinase activity"/>
    <property type="evidence" value="ECO:0007669"/>
    <property type="project" value="UniProtKB-KW"/>
</dbReference>
<dbReference type="InterPro" id="IPR000719">
    <property type="entry name" value="Prot_kinase_dom"/>
</dbReference>
<keyword evidence="3" id="KW-0808">Transferase</keyword>
<gene>
    <name evidence="8" type="ORF">PV328_002189</name>
</gene>
<sequence length="305" mass="34733">MENNNEWFIDISHGDFQNKYIMGNIIGRGSTSTVHSCLYKGKKKYACRIIPKNKLNKLETQERIQTLLRLNHENIVTVKETYDDLFGVYIIEDLAYGGELLERLASRGGYSERDAAKSIHDAVKALEYIHSMKIFHGNLRPEKLLYATEDENSPLLLTDIGVTTTSMSPYKILYCAPEVIATSQAQLASDIWSLGIVLYIMLCGVEPFRNADEMFPSPYWDDKTMAAKNLLACMMQKCPEKRPTARELLKDSWICGERTSGFSMTDAVHRLREFNARRKFKAATLAVRATCRAIAMSHCHEEIRS</sequence>
<organism evidence="8 9">
    <name type="scientific">Microctonus aethiopoides</name>
    <dbReference type="NCBI Taxonomy" id="144406"/>
    <lineage>
        <taxon>Eukaryota</taxon>
        <taxon>Metazoa</taxon>
        <taxon>Ecdysozoa</taxon>
        <taxon>Arthropoda</taxon>
        <taxon>Hexapoda</taxon>
        <taxon>Insecta</taxon>
        <taxon>Pterygota</taxon>
        <taxon>Neoptera</taxon>
        <taxon>Endopterygota</taxon>
        <taxon>Hymenoptera</taxon>
        <taxon>Apocrita</taxon>
        <taxon>Ichneumonoidea</taxon>
        <taxon>Braconidae</taxon>
        <taxon>Euphorinae</taxon>
        <taxon>Microctonus</taxon>
    </lineage>
</organism>
<keyword evidence="2" id="KW-0723">Serine/threonine-protein kinase</keyword>
<keyword evidence="4" id="KW-0547">Nucleotide-binding</keyword>